<comment type="similarity">
    <text evidence="2">Belongs to the guanylate kinase family.</text>
</comment>
<keyword evidence="8" id="KW-1185">Reference proteome</keyword>
<evidence type="ECO:0000259" key="6">
    <source>
        <dbReference type="PROSITE" id="PS50052"/>
    </source>
</evidence>
<dbReference type="GO" id="GO:0005829">
    <property type="term" value="C:cytosol"/>
    <property type="evidence" value="ECO:0007669"/>
    <property type="project" value="TreeGrafter"/>
</dbReference>
<evidence type="ECO:0000313" key="8">
    <source>
        <dbReference type="Proteomes" id="UP000295063"/>
    </source>
</evidence>
<evidence type="ECO:0000256" key="1">
    <source>
        <dbReference type="ARBA" id="ARBA00003531"/>
    </source>
</evidence>
<evidence type="ECO:0000256" key="2">
    <source>
        <dbReference type="ARBA" id="ARBA00005790"/>
    </source>
</evidence>
<dbReference type="InterPro" id="IPR008145">
    <property type="entry name" value="GK/Ca_channel_bsu"/>
</dbReference>
<comment type="function">
    <text evidence="1">Essential for recycling GMP and indirectly, cGMP.</text>
</comment>
<feature type="domain" description="Guanylate kinase-like" evidence="6">
    <location>
        <begin position="2"/>
        <end position="176"/>
    </location>
</feature>
<accession>A0A4V2Q884</accession>
<dbReference type="RefSeq" id="WP_132082597.1">
    <property type="nucleotide sequence ID" value="NZ_DAMAKO010000004.1"/>
</dbReference>
<keyword evidence="3" id="KW-0808">Transferase</keyword>
<dbReference type="InterPro" id="IPR008144">
    <property type="entry name" value="Guanylate_kin-like_dom"/>
</dbReference>
<protein>
    <submittedName>
        <fullName evidence="7">Guanylate kinase</fullName>
    </submittedName>
</protein>
<dbReference type="GO" id="GO:0004385">
    <property type="term" value="F:GMP kinase activity"/>
    <property type="evidence" value="ECO:0007669"/>
    <property type="project" value="UniProtKB-EC"/>
</dbReference>
<keyword evidence="4 7" id="KW-0418">Kinase</keyword>
<dbReference type="SUPFAM" id="SSF52540">
    <property type="entry name" value="P-loop containing nucleoside triphosphate hydrolases"/>
    <property type="match status" value="1"/>
</dbReference>
<organism evidence="7 8">
    <name type="scientific">Anaerospora hongkongensis</name>
    <dbReference type="NCBI Taxonomy" id="244830"/>
    <lineage>
        <taxon>Bacteria</taxon>
        <taxon>Bacillati</taxon>
        <taxon>Bacillota</taxon>
        <taxon>Negativicutes</taxon>
        <taxon>Selenomonadales</taxon>
        <taxon>Sporomusaceae</taxon>
        <taxon>Anaerospora</taxon>
    </lineage>
</organism>
<sequence>MNKVYAIIGPPAAGKSTLIKALREQQIPAIISHTTRPPRKEEQTGVDYHFVDKETFLQQPLIEKVSYSGHFYGLSKEEVLRKVKENAISVVELDQRGLEQLKKLLGERLVSICLFADKETILSRYVLQGDNDQEINRRIEYAEAAGEFANWQMADYVVKNTGQPAAAIRQVLAIMDIPWTKNGA</sequence>
<gene>
    <name evidence="7" type="ORF">EV210_11318</name>
</gene>
<dbReference type="EMBL" id="SLUI01000013">
    <property type="protein sequence ID" value="TCL35178.1"/>
    <property type="molecule type" value="Genomic_DNA"/>
</dbReference>
<dbReference type="Proteomes" id="UP000295063">
    <property type="component" value="Unassembled WGS sequence"/>
</dbReference>
<dbReference type="PROSITE" id="PS50052">
    <property type="entry name" value="GUANYLATE_KINASE_2"/>
    <property type="match status" value="1"/>
</dbReference>
<evidence type="ECO:0000256" key="5">
    <source>
        <dbReference type="ARBA" id="ARBA00048594"/>
    </source>
</evidence>
<reference evidence="7 8" key="1">
    <citation type="submission" date="2019-03" db="EMBL/GenBank/DDBJ databases">
        <title>Genomic Encyclopedia of Type Strains, Phase IV (KMG-IV): sequencing the most valuable type-strain genomes for metagenomic binning, comparative biology and taxonomic classification.</title>
        <authorList>
            <person name="Goeker M."/>
        </authorList>
    </citation>
    <scope>NUCLEOTIDE SEQUENCE [LARGE SCALE GENOMIC DNA]</scope>
    <source>
        <strain evidence="7 8">DSM 15969</strain>
    </source>
</reference>
<dbReference type="InterPro" id="IPR027417">
    <property type="entry name" value="P-loop_NTPase"/>
</dbReference>
<proteinExistence type="inferred from homology"/>
<dbReference type="CDD" id="cd00071">
    <property type="entry name" value="GMPK"/>
    <property type="match status" value="1"/>
</dbReference>
<dbReference type="AlphaFoldDB" id="A0A4V2Q884"/>
<dbReference type="InterPro" id="IPR020590">
    <property type="entry name" value="Guanylate_kinase_CS"/>
</dbReference>
<dbReference type="Gene3D" id="3.40.50.300">
    <property type="entry name" value="P-loop containing nucleotide triphosphate hydrolases"/>
    <property type="match status" value="1"/>
</dbReference>
<comment type="catalytic activity">
    <reaction evidence="5">
        <text>GMP + ATP = GDP + ADP</text>
        <dbReference type="Rhea" id="RHEA:20780"/>
        <dbReference type="ChEBI" id="CHEBI:30616"/>
        <dbReference type="ChEBI" id="CHEBI:58115"/>
        <dbReference type="ChEBI" id="CHEBI:58189"/>
        <dbReference type="ChEBI" id="CHEBI:456216"/>
        <dbReference type="EC" id="2.7.4.8"/>
    </reaction>
</comment>
<evidence type="ECO:0000256" key="4">
    <source>
        <dbReference type="ARBA" id="ARBA00022777"/>
    </source>
</evidence>
<evidence type="ECO:0000256" key="3">
    <source>
        <dbReference type="ARBA" id="ARBA00022679"/>
    </source>
</evidence>
<dbReference type="OrthoDB" id="1033810at2"/>
<dbReference type="Pfam" id="PF00625">
    <property type="entry name" value="Guanylate_kin"/>
    <property type="match status" value="1"/>
</dbReference>
<evidence type="ECO:0000313" key="7">
    <source>
        <dbReference type="EMBL" id="TCL35178.1"/>
    </source>
</evidence>
<dbReference type="PROSITE" id="PS00856">
    <property type="entry name" value="GUANYLATE_KINASE_1"/>
    <property type="match status" value="1"/>
</dbReference>
<dbReference type="PANTHER" id="PTHR23117:SF13">
    <property type="entry name" value="GUANYLATE KINASE"/>
    <property type="match status" value="1"/>
</dbReference>
<name>A0A4V2Q884_9FIRM</name>
<dbReference type="PANTHER" id="PTHR23117">
    <property type="entry name" value="GUANYLATE KINASE-RELATED"/>
    <property type="match status" value="1"/>
</dbReference>
<comment type="caution">
    <text evidence="7">The sequence shown here is derived from an EMBL/GenBank/DDBJ whole genome shotgun (WGS) entry which is preliminary data.</text>
</comment>
<dbReference type="SMART" id="SM00072">
    <property type="entry name" value="GuKc"/>
    <property type="match status" value="1"/>
</dbReference>